<evidence type="ECO:0000313" key="7">
    <source>
        <dbReference type="EMBL" id="ODV74208.1"/>
    </source>
</evidence>
<dbReference type="EMBL" id="KV453928">
    <property type="protein sequence ID" value="ODV74208.1"/>
    <property type="molecule type" value="Genomic_DNA"/>
</dbReference>
<evidence type="ECO:0000256" key="1">
    <source>
        <dbReference type="ARBA" id="ARBA00004496"/>
    </source>
</evidence>
<dbReference type="GO" id="GO:0000502">
    <property type="term" value="C:proteasome complex"/>
    <property type="evidence" value="ECO:0007669"/>
    <property type="project" value="UniProtKB-KW"/>
</dbReference>
<dbReference type="GO" id="GO:0043248">
    <property type="term" value="P:proteasome assembly"/>
    <property type="evidence" value="ECO:0007669"/>
    <property type="project" value="InterPro"/>
</dbReference>
<dbReference type="GeneID" id="30987020"/>
<name>A0A1E4S3W0_CYBJN</name>
<evidence type="ECO:0000256" key="4">
    <source>
        <dbReference type="ARBA" id="ARBA00022942"/>
    </source>
</evidence>
<keyword evidence="2" id="KW-0963">Cytoplasm</keyword>
<feature type="domain" description="Proteasome adapter and scaffold protein ECM29 HEAT-repeat" evidence="6">
    <location>
        <begin position="1148"/>
        <end position="1288"/>
    </location>
</feature>
<dbReference type="Pfam" id="PF23731">
    <property type="entry name" value="ARM_ECM29_C"/>
    <property type="match status" value="1"/>
</dbReference>
<evidence type="ECO:0000256" key="3">
    <source>
        <dbReference type="ARBA" id="ARBA00022737"/>
    </source>
</evidence>
<comment type="subcellular location">
    <subcellularLocation>
        <location evidence="1">Cytoplasm</location>
    </subcellularLocation>
</comment>
<dbReference type="STRING" id="983966.A0A1E4S3W0"/>
<gene>
    <name evidence="7" type="ORF">CYBJADRAFT_126032</name>
</gene>
<dbReference type="Gene3D" id="1.25.10.10">
    <property type="entry name" value="Leucine-rich Repeat Variant"/>
    <property type="match status" value="2"/>
</dbReference>
<protein>
    <submittedName>
        <fullName evidence="7">ARM repeat-containing protein</fullName>
    </submittedName>
</protein>
<dbReference type="RefSeq" id="XP_020071247.1">
    <property type="nucleotide sequence ID" value="XM_020212624.1"/>
</dbReference>
<evidence type="ECO:0000259" key="6">
    <source>
        <dbReference type="Pfam" id="PF24492"/>
    </source>
</evidence>
<evidence type="ECO:0000313" key="8">
    <source>
        <dbReference type="Proteomes" id="UP000094389"/>
    </source>
</evidence>
<sequence>MAEQELSLINKVELRIALADSDSKFQGALDLYLCPLLLKLGSTHSSSRSAVLNFIKDLISRLNGAPAVQLPVLKLIEQSKKPSLPAGSSVASTQLYSLLLAAKGLDRLDDKQSLIKPLLEGIEAFEGPVCSRLFNLFIRSLAGWKTPDRGTDEFKALQSSLNLPVSTVRFITSKLEQLFLLVPSYNDKGIIPKGTTCPGLSADEVSFLTYDCGYFPKPAELSSVKKDVTSFISLLQDRDIFLLLLIGAEDSNDHVANSSAALLRKITIPFEDEASIEHMISLYVGDKSIPRPPVKPKLQERFLTVLNGSVIATKHKAVPIISSIGLNATRYPRLKSATISFIQWAAKNGDQGVNGSSEYLVNVAAQLKNNLQAEGWPRFEVQQGASFSAELKQRRIQYEALGDLLKKDPSLIEDMTYITFLFDSLIGDIADVRSTIQDALGGLVVHLKGLPVGSKARLKYLMKLYLESGVCFIDHPDSTESVRYTALKFINSAFPFEDAEARMLNVLGSSSINGSSVIEEAQRGLHPYWFNITHSSATTEFKSTDELLGVGNVLTMPSFDSFVINFTEAITQAKNDPDSTLKGSMVHGAKFALYMLVEEAIAGKPTVVVKDQEWITRLENALNSDFVVMNLVKYNLKSSNPLTSFLQILADNITRVDSGFLLADKGEEVFAKIFLEIISLSPNEVIQTILPVVPNLVSVIQNSKVVNYNLIMSCANAIGVIGSHPQVTNQDVIVLFETLLEGLKSELKQKRDYLLALSFLTSRVVYRRRDTISTSQLKQVWECVLEAFENSFGDSGIIGLTQLAMYGALGPNVQLDNMDEVRNTIVEELKKKVNKLDERSIIATACVSLSLEESESTELTDLETTIYETSSTKQVESLFTSGEALSIMAAGWDSRFLQQKLDIQDSSLAPLTSKRSFRLNVILNKVLETCTSTKPSLRRAGCIWLLSLVQYCGHLLQIKEMAGVIHISFMRYLADKDEFIQDSASRGLSMIYELGDSDLKETLVKNLLKSFTDSTSASKLSAGSVSTDTELFEPGILKTNDGSVSTYKDILNLASEVGDPSLVYKFMSMAKSSALWSSRKGIAFGLGSIMSKASIDQMIFENPSLSNRLIPKLYRYRFDPSMSVSKAMNDIWATLVPNTSKTVERYQDIINYLTLNADKYNLKSDEIDAKRLQGLGSSPIMNAIERLVDQVDENNIDIVVSKVQESVKKSVGLPSKAAASRVIVMLIMRQLYLIKPYGETLLNTCGSQLKDRNTTVSSSYATAAGYCCRVCSVDVVVKYSKKIQSMFFESEEEKPKIVAGIATEAVSKYSGDMFVSVASAFLPLAFFGKQYSSKDISKLFERVWTENTSGKGAIRLYFSEICDLVKEHINGQQFAMRQVSAKSIAIACDSLDSTAVASVHVDELFTILLKSCQGRSWAGKEDVLSALVSLTLKSKFYISEHPDVFQDVQKTVIVESKRRNKAYQKHALVSFADFAQEFPSVILFENALNIFEGIFSEDYYDSEDEDEDGTTNEKVIATSEISSRKNLTREADRMRALTSMVKIFQLYPDGSYNDEYLIFALNSLTATFDPKVYIPTWRSQLAVVEGISKISIVLKGHSLSDDVRNHLIESWNLIYHHNTKTETVENVKVQTVRTAGELVEIGDENLAHTVVKSLQTFKGREANSIVLVEITKVLQNHLE</sequence>
<dbReference type="OMA" id="CRIKDIE"/>
<dbReference type="InterPro" id="IPR024372">
    <property type="entry name" value="Ecm29_N"/>
</dbReference>
<proteinExistence type="predicted"/>
<dbReference type="InterPro" id="IPR011989">
    <property type="entry name" value="ARM-like"/>
</dbReference>
<keyword evidence="4" id="KW-0647">Proteasome</keyword>
<dbReference type="PANTHER" id="PTHR23346">
    <property type="entry name" value="TRANSLATIONAL ACTIVATOR GCN1-RELATED"/>
    <property type="match status" value="1"/>
</dbReference>
<keyword evidence="8" id="KW-1185">Reference proteome</keyword>
<feature type="domain" description="Proteasome component Ecm29 N-terminal" evidence="5">
    <location>
        <begin position="9"/>
        <end position="508"/>
    </location>
</feature>
<dbReference type="GO" id="GO:0005737">
    <property type="term" value="C:cytoplasm"/>
    <property type="evidence" value="ECO:0007669"/>
    <property type="project" value="UniProtKB-SubCell"/>
</dbReference>
<dbReference type="InterPro" id="IPR016024">
    <property type="entry name" value="ARM-type_fold"/>
</dbReference>
<dbReference type="GO" id="GO:0036503">
    <property type="term" value="P:ERAD pathway"/>
    <property type="evidence" value="ECO:0007669"/>
    <property type="project" value="TreeGrafter"/>
</dbReference>
<evidence type="ECO:0000256" key="2">
    <source>
        <dbReference type="ARBA" id="ARBA00022490"/>
    </source>
</evidence>
<accession>A0A1E4S3W0</accession>
<evidence type="ECO:0000259" key="5">
    <source>
        <dbReference type="Pfam" id="PF13001"/>
    </source>
</evidence>
<organism evidence="7 8">
    <name type="scientific">Cyberlindnera jadinii (strain ATCC 18201 / CBS 1600 / BCRC 20928 / JCM 3617 / NBRC 0987 / NRRL Y-1542)</name>
    <name type="common">Torula yeast</name>
    <name type="synonym">Candida utilis</name>
    <dbReference type="NCBI Taxonomy" id="983966"/>
    <lineage>
        <taxon>Eukaryota</taxon>
        <taxon>Fungi</taxon>
        <taxon>Dikarya</taxon>
        <taxon>Ascomycota</taxon>
        <taxon>Saccharomycotina</taxon>
        <taxon>Saccharomycetes</taxon>
        <taxon>Phaffomycetales</taxon>
        <taxon>Phaffomycetaceae</taxon>
        <taxon>Cyberlindnera</taxon>
    </lineage>
</organism>
<dbReference type="OrthoDB" id="16066at2759"/>
<dbReference type="Proteomes" id="UP000094389">
    <property type="component" value="Unassembled WGS sequence"/>
</dbReference>
<dbReference type="PANTHER" id="PTHR23346:SF19">
    <property type="entry name" value="PROTEASOME ADAPTER AND SCAFFOLD PROTEIN ECM29"/>
    <property type="match status" value="1"/>
</dbReference>
<dbReference type="GO" id="GO:0005634">
    <property type="term" value="C:nucleus"/>
    <property type="evidence" value="ECO:0007669"/>
    <property type="project" value="TreeGrafter"/>
</dbReference>
<reference evidence="7 8" key="1">
    <citation type="journal article" date="2016" name="Proc. Natl. Acad. Sci. U.S.A.">
        <title>Comparative genomics of biotechnologically important yeasts.</title>
        <authorList>
            <person name="Riley R."/>
            <person name="Haridas S."/>
            <person name="Wolfe K.H."/>
            <person name="Lopes M.R."/>
            <person name="Hittinger C.T."/>
            <person name="Goeker M."/>
            <person name="Salamov A.A."/>
            <person name="Wisecaver J.H."/>
            <person name="Long T.M."/>
            <person name="Calvey C.H."/>
            <person name="Aerts A.L."/>
            <person name="Barry K.W."/>
            <person name="Choi C."/>
            <person name="Clum A."/>
            <person name="Coughlan A.Y."/>
            <person name="Deshpande S."/>
            <person name="Douglass A.P."/>
            <person name="Hanson S.J."/>
            <person name="Klenk H.-P."/>
            <person name="LaButti K.M."/>
            <person name="Lapidus A."/>
            <person name="Lindquist E.A."/>
            <person name="Lipzen A.M."/>
            <person name="Meier-Kolthoff J.P."/>
            <person name="Ohm R.A."/>
            <person name="Otillar R.P."/>
            <person name="Pangilinan J.L."/>
            <person name="Peng Y."/>
            <person name="Rokas A."/>
            <person name="Rosa C.A."/>
            <person name="Scheuner C."/>
            <person name="Sibirny A.A."/>
            <person name="Slot J.C."/>
            <person name="Stielow J.B."/>
            <person name="Sun H."/>
            <person name="Kurtzman C.P."/>
            <person name="Blackwell M."/>
            <person name="Grigoriev I.V."/>
            <person name="Jeffries T.W."/>
        </authorList>
    </citation>
    <scope>NUCLEOTIDE SEQUENCE [LARGE SCALE GENOMIC DNA]</scope>
    <source>
        <strain evidence="8">ATCC 18201 / CBS 1600 / BCRC 20928 / JCM 3617 / NBRC 0987 / NRRL Y-1542</strain>
    </source>
</reference>
<dbReference type="SUPFAM" id="SSF48371">
    <property type="entry name" value="ARM repeat"/>
    <property type="match status" value="2"/>
</dbReference>
<dbReference type="InterPro" id="IPR055443">
    <property type="entry name" value="HEAT_ECM29"/>
</dbReference>
<dbReference type="Pfam" id="PF24492">
    <property type="entry name" value="HEAT_ECM29"/>
    <property type="match status" value="1"/>
</dbReference>
<keyword evidence="3" id="KW-0677">Repeat</keyword>
<dbReference type="GO" id="GO:0060090">
    <property type="term" value="F:molecular adaptor activity"/>
    <property type="evidence" value="ECO:0007669"/>
    <property type="project" value="InterPro"/>
</dbReference>
<dbReference type="Pfam" id="PF13001">
    <property type="entry name" value="ECM29_N"/>
    <property type="match status" value="1"/>
</dbReference>